<evidence type="ECO:0000313" key="3">
    <source>
        <dbReference type="Proteomes" id="UP000234681"/>
    </source>
</evidence>
<feature type="compositionally biased region" description="Basic and acidic residues" evidence="1">
    <location>
        <begin position="1"/>
        <end position="12"/>
    </location>
</feature>
<dbReference type="EMBL" id="CH474048">
    <property type="protein sequence ID" value="EDL75681.1"/>
    <property type="molecule type" value="Genomic_DNA"/>
</dbReference>
<proteinExistence type="predicted"/>
<feature type="compositionally biased region" description="Polar residues" evidence="1">
    <location>
        <begin position="14"/>
        <end position="42"/>
    </location>
</feature>
<gene>
    <name evidence="2" type="ORF">rCG_50977</name>
</gene>
<feature type="region of interest" description="Disordered" evidence="1">
    <location>
        <begin position="1"/>
        <end position="42"/>
    </location>
</feature>
<evidence type="ECO:0000313" key="2">
    <source>
        <dbReference type="EMBL" id="EDL75681.1"/>
    </source>
</evidence>
<dbReference type="AlphaFoldDB" id="A6KGI4"/>
<dbReference type="Proteomes" id="UP000234681">
    <property type="component" value="Chromosome 2"/>
</dbReference>
<name>A6KGI4_RAT</name>
<accession>A6KGI4</accession>
<organism evidence="2 3">
    <name type="scientific">Rattus norvegicus</name>
    <name type="common">Rat</name>
    <dbReference type="NCBI Taxonomy" id="10116"/>
    <lineage>
        <taxon>Eukaryota</taxon>
        <taxon>Metazoa</taxon>
        <taxon>Chordata</taxon>
        <taxon>Craniata</taxon>
        <taxon>Vertebrata</taxon>
        <taxon>Euteleostomi</taxon>
        <taxon>Mammalia</taxon>
        <taxon>Eutheria</taxon>
        <taxon>Euarchontoglires</taxon>
        <taxon>Glires</taxon>
        <taxon>Rodentia</taxon>
        <taxon>Myomorpha</taxon>
        <taxon>Muroidea</taxon>
        <taxon>Muridae</taxon>
        <taxon>Murinae</taxon>
        <taxon>Rattus</taxon>
    </lineage>
</organism>
<reference evidence="2 3" key="1">
    <citation type="submission" date="2005-09" db="EMBL/GenBank/DDBJ databases">
        <authorList>
            <person name="Mural R.J."/>
            <person name="Li P.W."/>
            <person name="Adams M.D."/>
            <person name="Amanatides P.G."/>
            <person name="Baden-Tillson H."/>
            <person name="Barnstead M."/>
            <person name="Chin S.H."/>
            <person name="Dew I."/>
            <person name="Evans C.A."/>
            <person name="Ferriera S."/>
            <person name="Flanigan M."/>
            <person name="Fosler C."/>
            <person name="Glodek A."/>
            <person name="Gu Z."/>
            <person name="Holt R.A."/>
            <person name="Jennings D."/>
            <person name="Kraft C.L."/>
            <person name="Lu F."/>
            <person name="Nguyen T."/>
            <person name="Nusskern D.R."/>
            <person name="Pfannkoch C.M."/>
            <person name="Sitter C."/>
            <person name="Sutton G.G."/>
            <person name="Venter J.C."/>
            <person name="Wang Z."/>
            <person name="Woodage T."/>
            <person name="Zheng X.H."/>
            <person name="Zhong F."/>
        </authorList>
    </citation>
    <scope>NUCLEOTIDE SEQUENCE [LARGE SCALE GENOMIC DNA]</scope>
    <source>
        <strain>BN</strain>
        <strain evidence="3">Sprague-Dawley</strain>
    </source>
</reference>
<evidence type="ECO:0000256" key="1">
    <source>
        <dbReference type="SAM" id="MobiDB-lite"/>
    </source>
</evidence>
<sequence length="86" mass="9556">MASEESPAREAIHWQSQPSEQVAGQSTNSCKPHTQKASLTHTLSPALSTTVSQDKEHHCFHSLKTIFLKTIKCNPGHSRHGRQQAR</sequence>
<protein>
    <submittedName>
        <fullName evidence="2">RCG50977</fullName>
    </submittedName>
</protein>